<protein>
    <recommendedName>
        <fullName evidence="3">Core-binding (CB) domain-containing protein</fullName>
    </recommendedName>
</protein>
<accession>R4KG12</accession>
<organism evidence="1 2">
    <name type="scientific">Desulfoscipio gibsoniae DSM 7213</name>
    <dbReference type="NCBI Taxonomy" id="767817"/>
    <lineage>
        <taxon>Bacteria</taxon>
        <taxon>Bacillati</taxon>
        <taxon>Bacillota</taxon>
        <taxon>Clostridia</taxon>
        <taxon>Eubacteriales</taxon>
        <taxon>Desulfallaceae</taxon>
        <taxon>Desulfoscipio</taxon>
    </lineage>
</organism>
<dbReference type="RefSeq" id="WP_006521940.1">
    <property type="nucleotide sequence ID" value="NC_021184.1"/>
</dbReference>
<dbReference type="AlphaFoldDB" id="R4KG12"/>
<sequence length="50" mass="5943">MSKKKQKWEVILNDFLFMKQAEGRSETTINDYDFHINLFFARFPSALKTG</sequence>
<evidence type="ECO:0000313" key="2">
    <source>
        <dbReference type="Proteomes" id="UP000013520"/>
    </source>
</evidence>
<dbReference type="HOGENOM" id="CLU_3117099_0_0_9"/>
<reference evidence="1 2" key="1">
    <citation type="submission" date="2012-01" db="EMBL/GenBank/DDBJ databases">
        <title>Complete sequence of Desulfotomaculum gibsoniae DSM 7213.</title>
        <authorList>
            <consortium name="US DOE Joint Genome Institute"/>
            <person name="Lucas S."/>
            <person name="Han J."/>
            <person name="Lapidus A."/>
            <person name="Cheng J.-F."/>
            <person name="Goodwin L."/>
            <person name="Pitluck S."/>
            <person name="Peters L."/>
            <person name="Ovchinnikova G."/>
            <person name="Teshima H."/>
            <person name="Detter J.C."/>
            <person name="Han C."/>
            <person name="Tapia R."/>
            <person name="Land M."/>
            <person name="Hauser L."/>
            <person name="Kyrpides N."/>
            <person name="Ivanova N."/>
            <person name="Pagani I."/>
            <person name="Parshina S."/>
            <person name="Plugge C."/>
            <person name="Muyzer G."/>
            <person name="Kuever J."/>
            <person name="Ivanova A."/>
            <person name="Nazina T."/>
            <person name="Klenk H.-P."/>
            <person name="Brambilla E."/>
            <person name="Spring S."/>
            <person name="Stams A.F."/>
            <person name="Woyke T."/>
        </authorList>
    </citation>
    <scope>NUCLEOTIDE SEQUENCE [LARGE SCALE GENOMIC DNA]</scope>
    <source>
        <strain evidence="1 2">DSM 7213</strain>
    </source>
</reference>
<evidence type="ECO:0008006" key="3">
    <source>
        <dbReference type="Google" id="ProtNLM"/>
    </source>
</evidence>
<dbReference type="Proteomes" id="UP000013520">
    <property type="component" value="Chromosome"/>
</dbReference>
<keyword evidence="2" id="KW-1185">Reference proteome</keyword>
<name>R4KG12_9FIRM</name>
<dbReference type="KEGG" id="dgi:Desgi_2079"/>
<proteinExistence type="predicted"/>
<dbReference type="EMBL" id="CP003273">
    <property type="protein sequence ID" value="AGL01514.1"/>
    <property type="molecule type" value="Genomic_DNA"/>
</dbReference>
<dbReference type="STRING" id="767817.Desgi_2079"/>
<evidence type="ECO:0000313" key="1">
    <source>
        <dbReference type="EMBL" id="AGL01514.1"/>
    </source>
</evidence>
<gene>
    <name evidence="1" type="ORF">Desgi_2079</name>
</gene>